<proteinExistence type="predicted"/>
<organism evidence="3 4">
    <name type="scientific">Candidatus Nucleicultrix amoebiphila FS5</name>
    <dbReference type="NCBI Taxonomy" id="1414854"/>
    <lineage>
        <taxon>Bacteria</taxon>
        <taxon>Pseudomonadati</taxon>
        <taxon>Pseudomonadota</taxon>
        <taxon>Alphaproteobacteria</taxon>
        <taxon>Holosporales</taxon>
        <taxon>Candidatus Nucleicultricaceae</taxon>
        <taxon>Candidatus Nucleicultrix</taxon>
    </lineage>
</organism>
<dbReference type="SUPFAM" id="SSF53335">
    <property type="entry name" value="S-adenosyl-L-methionine-dependent methyltransferases"/>
    <property type="match status" value="1"/>
</dbReference>
<dbReference type="STRING" id="1414854.GQ61_03635"/>
<dbReference type="RefSeq" id="WP_085783991.1">
    <property type="nucleotide sequence ID" value="NZ_CP008743.1"/>
</dbReference>
<dbReference type="InterPro" id="IPR050256">
    <property type="entry name" value="Glycosyltransferase_2"/>
</dbReference>
<dbReference type="GO" id="GO:0016740">
    <property type="term" value="F:transferase activity"/>
    <property type="evidence" value="ECO:0007669"/>
    <property type="project" value="UniProtKB-KW"/>
</dbReference>
<dbReference type="Gene3D" id="3.90.550.10">
    <property type="entry name" value="Spore Coat Polysaccharide Biosynthesis Protein SpsA, Chain A"/>
    <property type="match status" value="1"/>
</dbReference>
<dbReference type="InterPro" id="IPR025714">
    <property type="entry name" value="Methyltranfer_dom"/>
</dbReference>
<dbReference type="Proteomes" id="UP000237351">
    <property type="component" value="Chromosome"/>
</dbReference>
<keyword evidence="4" id="KW-1185">Reference proteome</keyword>
<feature type="domain" description="Methyltransferase" evidence="2">
    <location>
        <begin position="37"/>
        <end position="149"/>
    </location>
</feature>
<evidence type="ECO:0000313" key="3">
    <source>
        <dbReference type="EMBL" id="ARN84554.1"/>
    </source>
</evidence>
<sequence length="469" mass="54220">MLATNAYDNPAEYNAWRKKNAYFHDEDLRYLKFLIPEGSRVLDLGCGNGDLLKGLNPSHGVGIDLSKNLIKYAKKTYPDLTFYNADIEQPLDKILKGQEFDVILISDTVGSIKDIQKFFKNIHGLCSEKTRIIVSYYSKYWEPVLKTAELFKQKMPSLHQNYLSTDDIIEFMKLEDFVPLKYEYRQLLPKKMFGLGTLINRFIATMPGIRRLCLRTYVVARIETKELPKKLPSITVVVPCKNEKGNIEPAVKRLPRFASKMEIIFVDGHSSDGTFDEIKRVIKAYPQYDIKGFIQPKRGKGDAVRFAFDKAKGDILMILDADLTTPPEEMPKFYDALVRGKGEFINGTRLIYPMENEAMQFLNFLANKAFSWIFTYLLNQRLTDTLCGTKVLWRDDYKRLIKNRTYFGDFDPFGDFDLIFGASKLNLQITEIPVRYAARSYGVTQISRFRHGFLLLQMTLLAFRKLKAF</sequence>
<dbReference type="PANTHER" id="PTHR48090:SF7">
    <property type="entry name" value="RFBJ PROTEIN"/>
    <property type="match status" value="1"/>
</dbReference>
<dbReference type="OrthoDB" id="9806525at2"/>
<dbReference type="InterPro" id="IPR029044">
    <property type="entry name" value="Nucleotide-diphossugar_trans"/>
</dbReference>
<evidence type="ECO:0000259" key="1">
    <source>
        <dbReference type="Pfam" id="PF00535"/>
    </source>
</evidence>
<gene>
    <name evidence="3" type="ORF">GQ61_03635</name>
</gene>
<dbReference type="EMBL" id="CP008743">
    <property type="protein sequence ID" value="ARN84554.1"/>
    <property type="molecule type" value="Genomic_DNA"/>
</dbReference>
<evidence type="ECO:0000313" key="4">
    <source>
        <dbReference type="Proteomes" id="UP000237351"/>
    </source>
</evidence>
<dbReference type="PANTHER" id="PTHR48090">
    <property type="entry name" value="UNDECAPRENYL-PHOSPHATE 4-DEOXY-4-FORMAMIDO-L-ARABINOSE TRANSFERASE-RELATED"/>
    <property type="match status" value="1"/>
</dbReference>
<evidence type="ECO:0000259" key="2">
    <source>
        <dbReference type="Pfam" id="PF13847"/>
    </source>
</evidence>
<accession>A0A1W6N3Y3</accession>
<dbReference type="Gene3D" id="3.40.50.150">
    <property type="entry name" value="Vaccinia Virus protein VP39"/>
    <property type="match status" value="1"/>
</dbReference>
<dbReference type="InterPro" id="IPR029063">
    <property type="entry name" value="SAM-dependent_MTases_sf"/>
</dbReference>
<protein>
    <submittedName>
        <fullName evidence="3">Glycosyl transferase</fullName>
    </submittedName>
</protein>
<dbReference type="KEGG" id="naf:GQ61_03635"/>
<dbReference type="Pfam" id="PF13847">
    <property type="entry name" value="Methyltransf_31"/>
    <property type="match status" value="1"/>
</dbReference>
<dbReference type="SUPFAM" id="SSF53448">
    <property type="entry name" value="Nucleotide-diphospho-sugar transferases"/>
    <property type="match status" value="1"/>
</dbReference>
<feature type="domain" description="Glycosyltransferase 2-like" evidence="1">
    <location>
        <begin position="235"/>
        <end position="364"/>
    </location>
</feature>
<keyword evidence="3" id="KW-0808">Transferase</keyword>
<dbReference type="CDD" id="cd04179">
    <property type="entry name" value="DPM_DPG-synthase_like"/>
    <property type="match status" value="1"/>
</dbReference>
<dbReference type="Pfam" id="PF00535">
    <property type="entry name" value="Glycos_transf_2"/>
    <property type="match status" value="1"/>
</dbReference>
<dbReference type="InterPro" id="IPR001173">
    <property type="entry name" value="Glyco_trans_2-like"/>
</dbReference>
<reference evidence="3 4" key="1">
    <citation type="submission" date="2014-06" db="EMBL/GenBank/DDBJ databases">
        <title>The genome of the endonuclear symbiont Nucleicultrix amoebiphila.</title>
        <authorList>
            <person name="Schulz F."/>
            <person name="Horn M."/>
        </authorList>
    </citation>
    <scope>NUCLEOTIDE SEQUENCE [LARGE SCALE GENOMIC DNA]</scope>
    <source>
        <strain evidence="3 4">FS5</strain>
    </source>
</reference>
<dbReference type="AlphaFoldDB" id="A0A1W6N3Y3"/>
<dbReference type="CDD" id="cd02440">
    <property type="entry name" value="AdoMet_MTases"/>
    <property type="match status" value="1"/>
</dbReference>
<name>A0A1W6N3Y3_9PROT</name>